<proteinExistence type="predicted"/>
<evidence type="ECO:0000313" key="2">
    <source>
        <dbReference type="Proteomes" id="UP000006514"/>
    </source>
</evidence>
<accession>J0L9E8</accession>
<evidence type="ECO:0008006" key="3">
    <source>
        <dbReference type="Google" id="ProtNLM"/>
    </source>
</evidence>
<protein>
    <recommendedName>
        <fullName evidence="3">JmjC domain-containing protein</fullName>
    </recommendedName>
</protein>
<dbReference type="OrthoDB" id="10501695at2759"/>
<reference evidence="2" key="1">
    <citation type="journal article" date="2012" name="Science">
        <title>The Paleozoic origin of enzymatic lignin decomposition reconstructed from 31 fungal genomes.</title>
        <authorList>
            <person name="Floudas D."/>
            <person name="Binder M."/>
            <person name="Riley R."/>
            <person name="Barry K."/>
            <person name="Blanchette R.A."/>
            <person name="Henrissat B."/>
            <person name="Martinez A.T."/>
            <person name="Otillar R."/>
            <person name="Spatafora J.W."/>
            <person name="Yadav J.S."/>
            <person name="Aerts A."/>
            <person name="Benoit I."/>
            <person name="Boyd A."/>
            <person name="Carlson A."/>
            <person name="Copeland A."/>
            <person name="Coutinho P.M."/>
            <person name="de Vries R.P."/>
            <person name="Ferreira P."/>
            <person name="Findley K."/>
            <person name="Foster B."/>
            <person name="Gaskell J."/>
            <person name="Glotzer D."/>
            <person name="Gorecki P."/>
            <person name="Heitman J."/>
            <person name="Hesse C."/>
            <person name="Hori C."/>
            <person name="Igarashi K."/>
            <person name="Jurgens J.A."/>
            <person name="Kallen N."/>
            <person name="Kersten P."/>
            <person name="Kohler A."/>
            <person name="Kuees U."/>
            <person name="Kumar T.K.A."/>
            <person name="Kuo A."/>
            <person name="LaButti K."/>
            <person name="Larrondo L.F."/>
            <person name="Lindquist E."/>
            <person name="Ling A."/>
            <person name="Lombard V."/>
            <person name="Lucas S."/>
            <person name="Lundell T."/>
            <person name="Martin R."/>
            <person name="McLaughlin D.J."/>
            <person name="Morgenstern I."/>
            <person name="Morin E."/>
            <person name="Murat C."/>
            <person name="Nagy L.G."/>
            <person name="Nolan M."/>
            <person name="Ohm R.A."/>
            <person name="Patyshakuliyeva A."/>
            <person name="Rokas A."/>
            <person name="Ruiz-Duenas F.J."/>
            <person name="Sabat G."/>
            <person name="Salamov A."/>
            <person name="Samejima M."/>
            <person name="Schmutz J."/>
            <person name="Slot J.C."/>
            <person name="St John F."/>
            <person name="Stenlid J."/>
            <person name="Sun H."/>
            <person name="Sun S."/>
            <person name="Syed K."/>
            <person name="Tsang A."/>
            <person name="Wiebenga A."/>
            <person name="Young D."/>
            <person name="Pisabarro A."/>
            <person name="Eastwood D.C."/>
            <person name="Martin F."/>
            <person name="Cullen D."/>
            <person name="Grigoriev I.V."/>
            <person name="Hibbett D.S."/>
        </authorList>
    </citation>
    <scope>NUCLEOTIDE SEQUENCE [LARGE SCALE GENOMIC DNA]</scope>
    <source>
        <strain evidence="2">TFB10046</strain>
    </source>
</reference>
<dbReference type="KEGG" id="adl:AURDEDRAFT_177933"/>
<keyword evidence="2" id="KW-1185">Reference proteome</keyword>
<sequence length="195" mass="20868">MQHVQCDLDALNDLGDIVIIADQRDLPSIPLTNGSAVRAALNACLPVAFDLPHNSELGMRAAPDARVPNYAVHAVDSTIVAGSGTLLPPCRSTANLPIIFHIALGQVLLLHLPLTPANELGPPEGCSLLQQFLWAARQPSAVLRVLFPGDSAFIPAMHWRCMIALGSNGSSFAAVVLLHVRRIDESRAYEGEGDW</sequence>
<dbReference type="Proteomes" id="UP000006514">
    <property type="component" value="Unassembled WGS sequence"/>
</dbReference>
<organism evidence="1 2">
    <name type="scientific">Auricularia subglabra (strain TFB-10046 / SS5)</name>
    <name type="common">White-rot fungus</name>
    <name type="synonym">Auricularia delicata (strain TFB10046)</name>
    <dbReference type="NCBI Taxonomy" id="717982"/>
    <lineage>
        <taxon>Eukaryota</taxon>
        <taxon>Fungi</taxon>
        <taxon>Dikarya</taxon>
        <taxon>Basidiomycota</taxon>
        <taxon>Agaricomycotina</taxon>
        <taxon>Agaricomycetes</taxon>
        <taxon>Auriculariales</taxon>
        <taxon>Auriculariaceae</taxon>
        <taxon>Auricularia</taxon>
    </lineage>
</organism>
<gene>
    <name evidence="1" type="ORF">AURDEDRAFT_177933</name>
</gene>
<name>J0L9E8_AURST</name>
<dbReference type="EMBL" id="JH688517">
    <property type="protein sequence ID" value="EJD32976.1"/>
    <property type="molecule type" value="Genomic_DNA"/>
</dbReference>
<dbReference type="InParanoid" id="J0L9E8"/>
<evidence type="ECO:0000313" key="1">
    <source>
        <dbReference type="EMBL" id="EJD32976.1"/>
    </source>
</evidence>
<dbReference type="AlphaFoldDB" id="J0L9E8"/>